<sequence length="89" mass="10235">MCLYYSSQKSVWRCNVSEGFMDKSWKGSNSCAHAQYDKQVGSHHDSSVKTPSDLSNSTVEIRFEQSHPYPDMKTLRICRLSQELLESSR</sequence>
<protein>
    <submittedName>
        <fullName evidence="1">Uncharacterized protein</fullName>
    </submittedName>
</protein>
<organism evidence="1 2">
    <name type="scientific">Ilyodon furcidens</name>
    <name type="common">goldbreast splitfin</name>
    <dbReference type="NCBI Taxonomy" id="33524"/>
    <lineage>
        <taxon>Eukaryota</taxon>
        <taxon>Metazoa</taxon>
        <taxon>Chordata</taxon>
        <taxon>Craniata</taxon>
        <taxon>Vertebrata</taxon>
        <taxon>Euteleostomi</taxon>
        <taxon>Actinopterygii</taxon>
        <taxon>Neopterygii</taxon>
        <taxon>Teleostei</taxon>
        <taxon>Neoteleostei</taxon>
        <taxon>Acanthomorphata</taxon>
        <taxon>Ovalentaria</taxon>
        <taxon>Atherinomorphae</taxon>
        <taxon>Cyprinodontiformes</taxon>
        <taxon>Goodeidae</taxon>
        <taxon>Ilyodon</taxon>
    </lineage>
</organism>
<name>A0ABV0URD5_9TELE</name>
<gene>
    <name evidence="1" type="ORF">ILYODFUR_012399</name>
</gene>
<evidence type="ECO:0000313" key="2">
    <source>
        <dbReference type="Proteomes" id="UP001482620"/>
    </source>
</evidence>
<reference evidence="1 2" key="1">
    <citation type="submission" date="2021-06" db="EMBL/GenBank/DDBJ databases">
        <authorList>
            <person name="Palmer J.M."/>
        </authorList>
    </citation>
    <scope>NUCLEOTIDE SEQUENCE [LARGE SCALE GENOMIC DNA]</scope>
    <source>
        <strain evidence="2">if_2019</strain>
        <tissue evidence="1">Muscle</tissue>
    </source>
</reference>
<dbReference type="EMBL" id="JAHRIQ010082070">
    <property type="protein sequence ID" value="MEQ2247755.1"/>
    <property type="molecule type" value="Genomic_DNA"/>
</dbReference>
<dbReference type="Proteomes" id="UP001482620">
    <property type="component" value="Unassembled WGS sequence"/>
</dbReference>
<accession>A0ABV0URD5</accession>
<keyword evidence="2" id="KW-1185">Reference proteome</keyword>
<comment type="caution">
    <text evidence="1">The sequence shown here is derived from an EMBL/GenBank/DDBJ whole genome shotgun (WGS) entry which is preliminary data.</text>
</comment>
<evidence type="ECO:0000313" key="1">
    <source>
        <dbReference type="EMBL" id="MEQ2247755.1"/>
    </source>
</evidence>
<proteinExistence type="predicted"/>